<dbReference type="PANTHER" id="PTHR43498:SF1">
    <property type="entry name" value="COB--COM HETERODISULFIDE REDUCTASE IRON-SULFUR SUBUNIT A"/>
    <property type="match status" value="1"/>
</dbReference>
<dbReference type="Gene3D" id="3.50.50.60">
    <property type="entry name" value="FAD/NAD(P)-binding domain"/>
    <property type="match status" value="1"/>
</dbReference>
<dbReference type="InterPro" id="IPR036188">
    <property type="entry name" value="FAD/NAD-bd_sf"/>
</dbReference>
<organism evidence="6 7">
    <name type="scientific">Sphaerochaeta pleomorpha (strain ATCC BAA-1885 / DSM 22778 / Grapes)</name>
    <dbReference type="NCBI Taxonomy" id="158190"/>
    <lineage>
        <taxon>Bacteria</taxon>
        <taxon>Pseudomonadati</taxon>
        <taxon>Spirochaetota</taxon>
        <taxon>Spirochaetia</taxon>
        <taxon>Spirochaetales</taxon>
        <taxon>Sphaerochaetaceae</taxon>
        <taxon>Sphaerochaeta</taxon>
    </lineage>
</organism>
<dbReference type="PANTHER" id="PTHR43498">
    <property type="entry name" value="FERREDOXIN:COB-COM HETERODISULFIDE REDUCTASE SUBUNIT A"/>
    <property type="match status" value="1"/>
</dbReference>
<dbReference type="AlphaFoldDB" id="G8QSD0"/>
<dbReference type="RefSeq" id="WP_014270901.1">
    <property type="nucleotide sequence ID" value="NC_016633.1"/>
</dbReference>
<evidence type="ECO:0000256" key="3">
    <source>
        <dbReference type="ARBA" id="ARBA00023002"/>
    </source>
</evidence>
<dbReference type="Proteomes" id="UP000005632">
    <property type="component" value="Chromosome"/>
</dbReference>
<dbReference type="Pfam" id="PF12831">
    <property type="entry name" value="FAD_oxidored"/>
    <property type="match status" value="1"/>
</dbReference>
<keyword evidence="5" id="KW-0411">Iron-sulfur</keyword>
<dbReference type="KEGG" id="sgp:SpiGrapes_2284"/>
<evidence type="ECO:0000256" key="2">
    <source>
        <dbReference type="ARBA" id="ARBA00022723"/>
    </source>
</evidence>
<keyword evidence="1" id="KW-0004">4Fe-4S</keyword>
<gene>
    <name evidence="6" type="ordered locus">SpiGrapes_2284</name>
</gene>
<sequence length="595" mass="67381">MKNNSVLVPVGSFEEYGGWVLDTQFVQIMGCPYLLAHGLGKPVEDARTIVHFPQNGTFYLKVYTSNWVSPWKKEHHPGTFCVGIGNRVVPREFGTHEGLWDWEDGGSIAINHNTVEISLHDLTGFEGRCGFLFFSTDSEFVPPREPKELFAFYQDMMGLKQESVIANYDMVVVGGGIAGMCAALSSARQGLKTALVQDRKVYGGNNSSEVRVWLGGLTNLEPFFGVGNIVGEFEQERIGHYGDENQPELYEDEKKRAILEREENLSLFSATILMDSLVKEHCIKSIVLWDYTIDSVFVLESKLFCDCTGDGNLGAGSGADFEVSTNGHMGMTNIWYVEKTQSEEAFPPCPWAVDLSKVDFPGRSDVKDVYDNTREMSLGCWFWESGCEHDPIAYAEYARDMNFRAMYGAWDCLRNHDRDYGGYRLGFSAYIGGKRESRRLLGDVILTKAEVIAQRGYDDGCVPSTWNFDVHYPDRRFYAAFHEGDGFLTKDYRDRYKIPFFIPYRCLYSRNIENLFMAGRNISVTHDALGAARVMRTCGMMGEVVGFAAKICKEQETVPRGVYERYLNILLSRLQSLENHETPKPSLEKQMHNDQ</sequence>
<keyword evidence="3" id="KW-0560">Oxidoreductase</keyword>
<dbReference type="EMBL" id="CP003155">
    <property type="protein sequence ID" value="AEV30060.1"/>
    <property type="molecule type" value="Genomic_DNA"/>
</dbReference>
<dbReference type="InterPro" id="IPR039650">
    <property type="entry name" value="HdrA-like"/>
</dbReference>
<keyword evidence="4" id="KW-0408">Iron</keyword>
<dbReference type="eggNOG" id="COG0644">
    <property type="taxonomic scope" value="Bacteria"/>
</dbReference>
<dbReference type="GO" id="GO:0051539">
    <property type="term" value="F:4 iron, 4 sulfur cluster binding"/>
    <property type="evidence" value="ECO:0007669"/>
    <property type="project" value="UniProtKB-KW"/>
</dbReference>
<keyword evidence="2" id="KW-0479">Metal-binding</keyword>
<evidence type="ECO:0000256" key="4">
    <source>
        <dbReference type="ARBA" id="ARBA00023004"/>
    </source>
</evidence>
<dbReference type="STRING" id="158190.SpiGrapes_2284"/>
<name>G8QSD0_SPHPG</name>
<evidence type="ECO:0000256" key="1">
    <source>
        <dbReference type="ARBA" id="ARBA00022485"/>
    </source>
</evidence>
<accession>G8QSD0</accession>
<dbReference type="GO" id="GO:0046872">
    <property type="term" value="F:metal ion binding"/>
    <property type="evidence" value="ECO:0007669"/>
    <property type="project" value="UniProtKB-KW"/>
</dbReference>
<evidence type="ECO:0000313" key="6">
    <source>
        <dbReference type="EMBL" id="AEV30060.1"/>
    </source>
</evidence>
<proteinExistence type="predicted"/>
<dbReference type="SUPFAM" id="SSF51905">
    <property type="entry name" value="FAD/NAD(P)-binding domain"/>
    <property type="match status" value="1"/>
</dbReference>
<reference evidence="6 7" key="1">
    <citation type="submission" date="2011-11" db="EMBL/GenBank/DDBJ databases">
        <title>Complete sequence of Spirochaeta sp. grapes.</title>
        <authorList>
            <consortium name="US DOE Joint Genome Institute"/>
            <person name="Lucas S."/>
            <person name="Han J."/>
            <person name="Lapidus A."/>
            <person name="Cheng J.-F."/>
            <person name="Goodwin L."/>
            <person name="Pitluck S."/>
            <person name="Peters L."/>
            <person name="Ovchinnikova G."/>
            <person name="Munk A.C."/>
            <person name="Detter J.C."/>
            <person name="Han C."/>
            <person name="Tapia R."/>
            <person name="Land M."/>
            <person name="Hauser L."/>
            <person name="Kyrpides N."/>
            <person name="Ivanova N."/>
            <person name="Pagani I."/>
            <person name="Ritalahtilisa K."/>
            <person name="Loeffler F."/>
            <person name="Woyke T."/>
        </authorList>
    </citation>
    <scope>NUCLEOTIDE SEQUENCE [LARGE SCALE GENOMIC DNA]</scope>
    <source>
        <strain evidence="7">ATCC BAA-1885 / DSM 22778 / Grapes</strain>
    </source>
</reference>
<evidence type="ECO:0000313" key="7">
    <source>
        <dbReference type="Proteomes" id="UP000005632"/>
    </source>
</evidence>
<protein>
    <submittedName>
        <fullName evidence="6">Succinate dehydrogenase/fumarate reductase flavoprotein subunit</fullName>
    </submittedName>
</protein>
<keyword evidence="7" id="KW-1185">Reference proteome</keyword>
<dbReference type="GO" id="GO:0016491">
    <property type="term" value="F:oxidoreductase activity"/>
    <property type="evidence" value="ECO:0007669"/>
    <property type="project" value="UniProtKB-KW"/>
</dbReference>
<dbReference type="OrthoDB" id="9759982at2"/>
<evidence type="ECO:0000256" key="5">
    <source>
        <dbReference type="ARBA" id="ARBA00023014"/>
    </source>
</evidence>
<dbReference type="HOGENOM" id="CLU_018572_0_0_12"/>